<evidence type="ECO:0000313" key="3">
    <source>
        <dbReference type="EMBL" id="MBB5999512.1"/>
    </source>
</evidence>
<dbReference type="Gene3D" id="3.40.50.2300">
    <property type="match status" value="2"/>
</dbReference>
<dbReference type="InterPro" id="IPR028082">
    <property type="entry name" value="Peripla_BP_I"/>
</dbReference>
<sequence>MTPHATPHRAPPGSAGGAFPPPKPVSLFRFLMRILGLVAAGAALALVASSAWWAVPALRCGGPVGAIRSVDGQCVGVTDGSFEFSDDFAGIQDDIRAENERVARMVAEEGAAAVKVALLAPLTPVESGPISPGQVRSLLEGAYVGVYRANRTNEFGDKKPLIQLYLANEGSRQLQWRYPVSRIEDMTDDDIPLVAVMGQALSTTRTQQAAERLSDRGIAMVTATATGDGLDHGGVPGLLRASPSNTDFAAALDRYLTGRDDLESGIMVYDRVQEDLFVSTLRAAYQRRLGDHFDFPHQGFSGASVVDGGADVFFPIRQTICTARPDMVAFAGRATDLRTFLNVLSERVCNADPVSVLFAETGRYPWSDEDLAMLQEGNITILNATSADPRWAEPGDQGEPAGYADFHERYRGLVSRDPQKLENGYAVAFHDAMAVTVRAVRIADPFGDGPPTLREVRDHLLLLNERHTVRAATGTLSFSSERDGNPGGKHVPVVPVPFSEEAADDAPYVTADPS</sequence>
<feature type="region of interest" description="Disordered" evidence="1">
    <location>
        <begin position="475"/>
        <end position="514"/>
    </location>
</feature>
<gene>
    <name evidence="3" type="ORF">HNR25_003263</name>
</gene>
<dbReference type="RefSeq" id="WP_184636368.1">
    <property type="nucleotide sequence ID" value="NZ_BAABKT010000039.1"/>
</dbReference>
<keyword evidence="2" id="KW-1133">Transmembrane helix</keyword>
<evidence type="ECO:0008006" key="5">
    <source>
        <dbReference type="Google" id="ProtNLM"/>
    </source>
</evidence>
<evidence type="ECO:0000256" key="2">
    <source>
        <dbReference type="SAM" id="Phobius"/>
    </source>
</evidence>
<keyword evidence="2" id="KW-0472">Membrane</keyword>
<keyword evidence="2" id="KW-0812">Transmembrane</keyword>
<dbReference type="EMBL" id="JACHLY010000001">
    <property type="protein sequence ID" value="MBB5999512.1"/>
    <property type="molecule type" value="Genomic_DNA"/>
</dbReference>
<evidence type="ECO:0000256" key="1">
    <source>
        <dbReference type="SAM" id="MobiDB-lite"/>
    </source>
</evidence>
<proteinExistence type="predicted"/>
<protein>
    <recommendedName>
        <fullName evidence="5">Leucine-binding protein domain-containing protein</fullName>
    </recommendedName>
</protein>
<organism evidence="3 4">
    <name type="scientific">Streptomonospora salina</name>
    <dbReference type="NCBI Taxonomy" id="104205"/>
    <lineage>
        <taxon>Bacteria</taxon>
        <taxon>Bacillati</taxon>
        <taxon>Actinomycetota</taxon>
        <taxon>Actinomycetes</taxon>
        <taxon>Streptosporangiales</taxon>
        <taxon>Nocardiopsidaceae</taxon>
        <taxon>Streptomonospora</taxon>
    </lineage>
</organism>
<dbReference type="AlphaFoldDB" id="A0A841E975"/>
<dbReference type="SUPFAM" id="SSF53822">
    <property type="entry name" value="Periplasmic binding protein-like I"/>
    <property type="match status" value="1"/>
</dbReference>
<evidence type="ECO:0000313" key="4">
    <source>
        <dbReference type="Proteomes" id="UP000578077"/>
    </source>
</evidence>
<keyword evidence="4" id="KW-1185">Reference proteome</keyword>
<reference evidence="3 4" key="1">
    <citation type="submission" date="2020-08" db="EMBL/GenBank/DDBJ databases">
        <title>Sequencing the genomes of 1000 actinobacteria strains.</title>
        <authorList>
            <person name="Klenk H.-P."/>
        </authorList>
    </citation>
    <scope>NUCLEOTIDE SEQUENCE [LARGE SCALE GENOMIC DNA]</scope>
    <source>
        <strain evidence="3 4">DSM 44593</strain>
    </source>
</reference>
<accession>A0A841E975</accession>
<name>A0A841E975_9ACTN</name>
<dbReference type="CDD" id="cd06268">
    <property type="entry name" value="PBP1_ABC_transporter_LIVBP-like"/>
    <property type="match status" value="1"/>
</dbReference>
<feature type="transmembrane region" description="Helical" evidence="2">
    <location>
        <begin position="30"/>
        <end position="55"/>
    </location>
</feature>
<dbReference type="Proteomes" id="UP000578077">
    <property type="component" value="Unassembled WGS sequence"/>
</dbReference>
<comment type="caution">
    <text evidence="3">The sequence shown here is derived from an EMBL/GenBank/DDBJ whole genome shotgun (WGS) entry which is preliminary data.</text>
</comment>